<comment type="activity regulation">
    <text evidence="8">Allosterically activated by HslU binding.</text>
</comment>
<evidence type="ECO:0000256" key="3">
    <source>
        <dbReference type="ARBA" id="ARBA00022490"/>
    </source>
</evidence>
<name>A0A5D0MIH3_9BACT</name>
<dbReference type="NCBIfam" id="TIGR03692">
    <property type="entry name" value="ATP_dep_HslV"/>
    <property type="match status" value="1"/>
</dbReference>
<dbReference type="Gene3D" id="3.60.20.10">
    <property type="entry name" value="Glutamine Phosphoribosylpyrophosphate, subunit 1, domain 1"/>
    <property type="match status" value="1"/>
</dbReference>
<evidence type="ECO:0000313" key="10">
    <source>
        <dbReference type="Proteomes" id="UP000324143"/>
    </source>
</evidence>
<keyword evidence="6 8" id="KW-0378">Hydrolase</keyword>
<dbReference type="NCBIfam" id="NF003964">
    <property type="entry name" value="PRK05456.1"/>
    <property type="match status" value="1"/>
</dbReference>
<sequence length="177" mass="19452">MKKFEGTTILMVRKNKMVALGGDGQVTLGDAMVKTTAKKIRRVKDNIVVGFAGSVADSFALMERFESKLNKYQSNLRRASVELAKDWRSDKFLRKLEAMMIVTNKEESFILSGGGEVIEDEDGILAIGSGGNYAMAAARALKNNTDMNAEEIVKKSMKLASDICIYTNDSIAIEVIE</sequence>
<feature type="binding site" evidence="8">
    <location>
        <position position="164"/>
    </location>
    <ligand>
        <name>Na(+)</name>
        <dbReference type="ChEBI" id="CHEBI:29101"/>
    </ligand>
</feature>
<dbReference type="EC" id="3.4.25.2" evidence="8"/>
<dbReference type="GO" id="GO:0009376">
    <property type="term" value="C:HslUV protease complex"/>
    <property type="evidence" value="ECO:0007669"/>
    <property type="project" value="UniProtKB-UniRule"/>
</dbReference>
<dbReference type="InterPro" id="IPR001353">
    <property type="entry name" value="Proteasome_sua/b"/>
</dbReference>
<evidence type="ECO:0000256" key="7">
    <source>
        <dbReference type="ARBA" id="ARBA00023053"/>
    </source>
</evidence>
<evidence type="ECO:0000256" key="1">
    <source>
        <dbReference type="ARBA" id="ARBA00004496"/>
    </source>
</evidence>
<comment type="similarity">
    <text evidence="2 8">Belongs to the peptidase T1B family. HslV subfamily.</text>
</comment>
<dbReference type="PANTHER" id="PTHR32194:SF0">
    <property type="entry name" value="ATP-DEPENDENT PROTEASE SUBUNIT HSLV"/>
    <property type="match status" value="1"/>
</dbReference>
<dbReference type="Proteomes" id="UP000324143">
    <property type="component" value="Unassembled WGS sequence"/>
</dbReference>
<comment type="subunit">
    <text evidence="8">A double ring-shaped homohexamer of HslV is capped on each side by a ring-shaped HslU homohexamer. The assembly of the HslU/HslV complex is dependent on binding of ATP.</text>
</comment>
<keyword evidence="10" id="KW-1185">Reference proteome</keyword>
<dbReference type="PROSITE" id="PS51476">
    <property type="entry name" value="PROTEASOME_BETA_2"/>
    <property type="match status" value="1"/>
</dbReference>
<feature type="active site" evidence="8">
    <location>
        <position position="7"/>
    </location>
</feature>
<dbReference type="PIRSF" id="PIRSF039093">
    <property type="entry name" value="HslV"/>
    <property type="match status" value="1"/>
</dbReference>
<keyword evidence="8" id="KW-0021">Allosteric enzyme</keyword>
<dbReference type="GO" id="GO:0051603">
    <property type="term" value="P:proteolysis involved in protein catabolic process"/>
    <property type="evidence" value="ECO:0007669"/>
    <property type="project" value="InterPro"/>
</dbReference>
<keyword evidence="8" id="KW-0888">Threonine protease</keyword>
<comment type="catalytic activity">
    <reaction evidence="8">
        <text>ATP-dependent cleavage of peptide bonds with broad specificity.</text>
        <dbReference type="EC" id="3.4.25.2"/>
    </reaction>
</comment>
<dbReference type="GO" id="GO:0004298">
    <property type="term" value="F:threonine-type endopeptidase activity"/>
    <property type="evidence" value="ECO:0007669"/>
    <property type="project" value="UniProtKB-KW"/>
</dbReference>
<keyword evidence="7 8" id="KW-0915">Sodium</keyword>
<dbReference type="AlphaFoldDB" id="A0A5D0MIH3"/>
<organism evidence="9 10">
    <name type="scientific">Candidatus Mcinerneyibacterium aminivorans</name>
    <dbReference type="NCBI Taxonomy" id="2703815"/>
    <lineage>
        <taxon>Bacteria</taxon>
        <taxon>Candidatus Macinerneyibacteriota</taxon>
        <taxon>Candidatus Mcinerneyibacteria</taxon>
        <taxon>Candidatus Mcinerneyibacteriales</taxon>
        <taxon>Candidatus Mcinerneyibacteriaceae</taxon>
        <taxon>Candidatus Mcinerneyibacterium</taxon>
    </lineage>
</organism>
<gene>
    <name evidence="8 9" type="primary">hslV</name>
    <name evidence="9" type="ORF">FXF47_02265</name>
</gene>
<comment type="subcellular location">
    <subcellularLocation>
        <location evidence="1 8">Cytoplasm</location>
    </subcellularLocation>
</comment>
<dbReference type="EMBL" id="VSIX01000029">
    <property type="protein sequence ID" value="TYB31715.1"/>
    <property type="molecule type" value="Genomic_DNA"/>
</dbReference>
<feature type="binding site" evidence="8">
    <location>
        <position position="161"/>
    </location>
    <ligand>
        <name>Na(+)</name>
        <dbReference type="ChEBI" id="CHEBI:29101"/>
    </ligand>
</feature>
<comment type="function">
    <text evidence="8">Protease subunit of a proteasome-like degradation complex believed to be a general protein degrading machinery.</text>
</comment>
<dbReference type="InterPro" id="IPR022281">
    <property type="entry name" value="ATP-dep_Prtase_HsIV_su"/>
</dbReference>
<dbReference type="InterPro" id="IPR023333">
    <property type="entry name" value="Proteasome_suB-type"/>
</dbReference>
<dbReference type="SUPFAM" id="SSF56235">
    <property type="entry name" value="N-terminal nucleophile aminohydrolases (Ntn hydrolases)"/>
    <property type="match status" value="1"/>
</dbReference>
<comment type="caution">
    <text evidence="9">The sequence shown here is derived from an EMBL/GenBank/DDBJ whole genome shotgun (WGS) entry which is preliminary data.</text>
</comment>
<evidence type="ECO:0000256" key="4">
    <source>
        <dbReference type="ARBA" id="ARBA00022670"/>
    </source>
</evidence>
<dbReference type="GO" id="GO:0005839">
    <property type="term" value="C:proteasome core complex"/>
    <property type="evidence" value="ECO:0007669"/>
    <property type="project" value="InterPro"/>
</dbReference>
<keyword evidence="4 8" id="KW-0645">Protease</keyword>
<evidence type="ECO:0000256" key="5">
    <source>
        <dbReference type="ARBA" id="ARBA00022723"/>
    </source>
</evidence>
<evidence type="ECO:0000256" key="6">
    <source>
        <dbReference type="ARBA" id="ARBA00022801"/>
    </source>
</evidence>
<evidence type="ECO:0000313" key="9">
    <source>
        <dbReference type="EMBL" id="TYB31715.1"/>
    </source>
</evidence>
<protein>
    <recommendedName>
        <fullName evidence="8">ATP-dependent protease subunit HslV</fullName>
        <ecNumber evidence="8">3.4.25.2</ecNumber>
    </recommendedName>
</protein>
<evidence type="ECO:0000256" key="8">
    <source>
        <dbReference type="HAMAP-Rule" id="MF_00248"/>
    </source>
</evidence>
<proteinExistence type="inferred from homology"/>
<evidence type="ECO:0000256" key="2">
    <source>
        <dbReference type="ARBA" id="ARBA00006053"/>
    </source>
</evidence>
<keyword evidence="3 8" id="KW-0963">Cytoplasm</keyword>
<dbReference type="Pfam" id="PF00227">
    <property type="entry name" value="Proteasome"/>
    <property type="match status" value="1"/>
</dbReference>
<dbReference type="CDD" id="cd01913">
    <property type="entry name" value="protease_HslV"/>
    <property type="match status" value="1"/>
</dbReference>
<feature type="binding site" evidence="8">
    <location>
        <position position="167"/>
    </location>
    <ligand>
        <name>Na(+)</name>
        <dbReference type="ChEBI" id="CHEBI:29101"/>
    </ligand>
</feature>
<dbReference type="PANTHER" id="PTHR32194">
    <property type="entry name" value="METALLOPROTEASE TLDD"/>
    <property type="match status" value="1"/>
</dbReference>
<accession>A0A5D0MIH3</accession>
<dbReference type="GO" id="GO:0046872">
    <property type="term" value="F:metal ion binding"/>
    <property type="evidence" value="ECO:0007669"/>
    <property type="project" value="UniProtKB-KW"/>
</dbReference>
<dbReference type="InterPro" id="IPR029055">
    <property type="entry name" value="Ntn_hydrolases_N"/>
</dbReference>
<dbReference type="HAMAP" id="MF_00248">
    <property type="entry name" value="HslV"/>
    <property type="match status" value="1"/>
</dbReference>
<keyword evidence="5 8" id="KW-0479">Metal-binding</keyword>
<reference evidence="9" key="1">
    <citation type="submission" date="2019-08" db="EMBL/GenBank/DDBJ databases">
        <title>Genomic characterization of a novel candidate phylum (ARYD3) from a high temperature, high salinity tertiary oil reservoir in north central Oklahoma, USA.</title>
        <authorList>
            <person name="Youssef N.H."/>
            <person name="Yadav A."/>
            <person name="Elshahed M.S."/>
        </authorList>
    </citation>
    <scope>NUCLEOTIDE SEQUENCE [LARGE SCALE GENOMIC DNA]</scope>
    <source>
        <strain evidence="9">ARYD3</strain>
    </source>
</reference>